<keyword evidence="2" id="KW-1185">Reference proteome</keyword>
<accession>A0A3A3ZXK1</accession>
<evidence type="ECO:0000313" key="2">
    <source>
        <dbReference type="Proteomes" id="UP000265768"/>
    </source>
</evidence>
<proteinExistence type="predicted"/>
<reference evidence="1 2" key="1">
    <citation type="submission" date="2018-09" db="EMBL/GenBank/DDBJ databases">
        <title>YIM 75507 draft genome.</title>
        <authorList>
            <person name="Tang S."/>
            <person name="Feng Y."/>
        </authorList>
    </citation>
    <scope>NUCLEOTIDE SEQUENCE [LARGE SCALE GENOMIC DNA]</scope>
    <source>
        <strain evidence="1 2">YIM 75507</strain>
    </source>
</reference>
<organism evidence="1 2">
    <name type="scientific">Bailinhaonella thermotolerans</name>
    <dbReference type="NCBI Taxonomy" id="1070861"/>
    <lineage>
        <taxon>Bacteria</taxon>
        <taxon>Bacillati</taxon>
        <taxon>Actinomycetota</taxon>
        <taxon>Actinomycetes</taxon>
        <taxon>Streptosporangiales</taxon>
        <taxon>Streptosporangiaceae</taxon>
        <taxon>Bailinhaonella</taxon>
    </lineage>
</organism>
<dbReference type="Proteomes" id="UP000265768">
    <property type="component" value="Unassembled WGS sequence"/>
</dbReference>
<name>A0A3A3ZXK1_9ACTN</name>
<dbReference type="EMBL" id="QZEY01000035">
    <property type="protein sequence ID" value="RJL19738.1"/>
    <property type="molecule type" value="Genomic_DNA"/>
</dbReference>
<comment type="caution">
    <text evidence="1">The sequence shown here is derived from an EMBL/GenBank/DDBJ whole genome shotgun (WGS) entry which is preliminary data.</text>
</comment>
<dbReference type="AlphaFoldDB" id="A0A3A3ZXK1"/>
<gene>
    <name evidence="1" type="ORF">D5H75_40135</name>
</gene>
<dbReference type="RefSeq" id="WP_119931883.1">
    <property type="nucleotide sequence ID" value="NZ_QZEY01000035.1"/>
</dbReference>
<sequence>MTGQARMLRCAWIAPAEDPDARLLIPGCPDRVQDWDAPCACPTTVEELGQAETRIAELTAELQALRHHVYGLTTAIDAHPDRASLFAAADRWHMTQKEEPP</sequence>
<protein>
    <submittedName>
        <fullName evidence="1">Uncharacterized protein</fullName>
    </submittedName>
</protein>
<dbReference type="OrthoDB" id="4242277at2"/>
<evidence type="ECO:0000313" key="1">
    <source>
        <dbReference type="EMBL" id="RJL19738.1"/>
    </source>
</evidence>